<protein>
    <recommendedName>
        <fullName evidence="3">FBD domain-containing protein</fullName>
    </recommendedName>
</protein>
<accession>D7MLR1</accession>
<dbReference type="Proteomes" id="UP000008694">
    <property type="component" value="Unassembled WGS sequence"/>
</dbReference>
<organism evidence="2">
    <name type="scientific">Arabidopsis lyrata subsp. lyrata</name>
    <name type="common">Lyre-leaved rock-cress</name>
    <dbReference type="NCBI Taxonomy" id="81972"/>
    <lineage>
        <taxon>Eukaryota</taxon>
        <taxon>Viridiplantae</taxon>
        <taxon>Streptophyta</taxon>
        <taxon>Embryophyta</taxon>
        <taxon>Tracheophyta</taxon>
        <taxon>Spermatophyta</taxon>
        <taxon>Magnoliopsida</taxon>
        <taxon>eudicotyledons</taxon>
        <taxon>Gunneridae</taxon>
        <taxon>Pentapetalae</taxon>
        <taxon>rosids</taxon>
        <taxon>malvids</taxon>
        <taxon>Brassicales</taxon>
        <taxon>Brassicaceae</taxon>
        <taxon>Camelineae</taxon>
        <taxon>Arabidopsis</taxon>
    </lineage>
</organism>
<dbReference type="Gramene" id="scaffold_802189.1">
    <property type="protein sequence ID" value="scaffold_802189.1"/>
    <property type="gene ID" value="scaffold_802189.1"/>
</dbReference>
<sequence length="119" mass="13524">MDSISEFGDIRVWIRAADKCSVRRLILEFDSSSSASPAILPRSLYTGCRVFAILYTLQDAYPDGSIFCCLVFLTIGTWESEWLNLLMCVLKDSPNLRALKLEQVHIMRLKLFSFLGLVI</sequence>
<dbReference type="EMBL" id="GL348720">
    <property type="protein sequence ID" value="EFH42403.1"/>
    <property type="molecule type" value="Genomic_DNA"/>
</dbReference>
<evidence type="ECO:0000313" key="2">
    <source>
        <dbReference type="Proteomes" id="UP000008694"/>
    </source>
</evidence>
<keyword evidence="2" id="KW-1185">Reference proteome</keyword>
<dbReference type="HOGENOM" id="CLU_2064710_0_0_1"/>
<dbReference type="AlphaFoldDB" id="D7MLR1"/>
<reference evidence="2" key="1">
    <citation type="journal article" date="2011" name="Nat. Genet.">
        <title>The Arabidopsis lyrata genome sequence and the basis of rapid genome size change.</title>
        <authorList>
            <person name="Hu T.T."/>
            <person name="Pattyn P."/>
            <person name="Bakker E.G."/>
            <person name="Cao J."/>
            <person name="Cheng J.-F."/>
            <person name="Clark R.M."/>
            <person name="Fahlgren N."/>
            <person name="Fawcett J.A."/>
            <person name="Grimwood J."/>
            <person name="Gundlach H."/>
            <person name="Haberer G."/>
            <person name="Hollister J.D."/>
            <person name="Ossowski S."/>
            <person name="Ottilar R.P."/>
            <person name="Salamov A.A."/>
            <person name="Schneeberger K."/>
            <person name="Spannagl M."/>
            <person name="Wang X."/>
            <person name="Yang L."/>
            <person name="Nasrallah M.E."/>
            <person name="Bergelson J."/>
            <person name="Carrington J.C."/>
            <person name="Gaut B.S."/>
            <person name="Schmutz J."/>
            <person name="Mayer K.F.X."/>
            <person name="Van de Peer Y."/>
            <person name="Grigoriev I.V."/>
            <person name="Nordborg M."/>
            <person name="Weigel D."/>
            <person name="Guo Y.-L."/>
        </authorList>
    </citation>
    <scope>NUCLEOTIDE SEQUENCE [LARGE SCALE GENOMIC DNA]</scope>
    <source>
        <strain evidence="2">cv. MN47</strain>
    </source>
</reference>
<proteinExistence type="predicted"/>
<name>D7MLR1_ARALL</name>
<evidence type="ECO:0008006" key="3">
    <source>
        <dbReference type="Google" id="ProtNLM"/>
    </source>
</evidence>
<gene>
    <name evidence="1" type="ORF">ARALYDRAFT_918789</name>
</gene>
<evidence type="ECO:0000313" key="1">
    <source>
        <dbReference type="EMBL" id="EFH42403.1"/>
    </source>
</evidence>